<evidence type="ECO:0008006" key="13">
    <source>
        <dbReference type="Google" id="ProtNLM"/>
    </source>
</evidence>
<gene>
    <name evidence="11" type="ORF">GCM10008014_10860</name>
</gene>
<dbReference type="CDD" id="cd17536">
    <property type="entry name" value="REC_YesN-like"/>
    <property type="match status" value="1"/>
</dbReference>
<evidence type="ECO:0000259" key="10">
    <source>
        <dbReference type="PROSITE" id="PS50110"/>
    </source>
</evidence>
<sequence>MAGESMYKVIVADDEPFMLEGWRTMIDWQGCGYELCGTATDGEEALELIGTVNPDLVVTDIQMPVLDGLDLIRTMREELKYDSQIVIVTGYSEFGYAQQAIRYRVNEYVLKPLVPEEIHELLRSMIVPLDLQRQEMEQLYAGEQFAAAELLDTPAEVNGTLEETDLEKMTSHAKQMLSFMEAGDVKGITHAIDEMLEEMQTLRSGLSLAQSIVLYIHGELLRKYRVLGEDSMLLQEQAWHQTERWITGDLKELFVRITETFASAGQSDPGSGGLVTEAVQYLKQHYRSKIKLQQLANHIHVNAAYLGQQFKREMGVSFSEYVHRLRIEEARRLLRRTNMKISDIAFELGYHDAEYFTEKFKALTGELPSLYKNNSQG</sequence>
<evidence type="ECO:0000259" key="9">
    <source>
        <dbReference type="PROSITE" id="PS01124"/>
    </source>
</evidence>
<dbReference type="InterPro" id="IPR011006">
    <property type="entry name" value="CheY-like_superfamily"/>
</dbReference>
<comment type="caution">
    <text evidence="11">The sequence shown here is derived from an EMBL/GenBank/DDBJ whole genome shotgun (WGS) entry which is preliminary data.</text>
</comment>
<evidence type="ECO:0000313" key="11">
    <source>
        <dbReference type="EMBL" id="GGH47492.1"/>
    </source>
</evidence>
<dbReference type="InterPro" id="IPR001789">
    <property type="entry name" value="Sig_transdc_resp-reg_receiver"/>
</dbReference>
<dbReference type="InterPro" id="IPR018062">
    <property type="entry name" value="HTH_AraC-typ_CS"/>
</dbReference>
<dbReference type="SUPFAM" id="SSF46689">
    <property type="entry name" value="Homeodomain-like"/>
    <property type="match status" value="2"/>
</dbReference>
<comment type="subcellular location">
    <subcellularLocation>
        <location evidence="1">Cytoplasm</location>
    </subcellularLocation>
</comment>
<name>A0ABQ1Z3H7_9BACL</name>
<evidence type="ECO:0000256" key="3">
    <source>
        <dbReference type="ARBA" id="ARBA00022553"/>
    </source>
</evidence>
<keyword evidence="7" id="KW-0804">Transcription</keyword>
<feature type="domain" description="HTH araC/xylS-type" evidence="9">
    <location>
        <begin position="276"/>
        <end position="374"/>
    </location>
</feature>
<dbReference type="InterPro" id="IPR051552">
    <property type="entry name" value="HptR"/>
</dbReference>
<evidence type="ECO:0000256" key="5">
    <source>
        <dbReference type="ARBA" id="ARBA00023015"/>
    </source>
</evidence>
<evidence type="ECO:0000256" key="1">
    <source>
        <dbReference type="ARBA" id="ARBA00004496"/>
    </source>
</evidence>
<dbReference type="PROSITE" id="PS00041">
    <property type="entry name" value="HTH_ARAC_FAMILY_1"/>
    <property type="match status" value="1"/>
</dbReference>
<evidence type="ECO:0000256" key="7">
    <source>
        <dbReference type="ARBA" id="ARBA00023163"/>
    </source>
</evidence>
<dbReference type="PROSITE" id="PS50110">
    <property type="entry name" value="RESPONSE_REGULATORY"/>
    <property type="match status" value="1"/>
</dbReference>
<keyword evidence="4" id="KW-0902">Two-component regulatory system</keyword>
<dbReference type="Gene3D" id="1.10.10.60">
    <property type="entry name" value="Homeodomain-like"/>
    <property type="match status" value="2"/>
</dbReference>
<dbReference type="PANTHER" id="PTHR42713:SF3">
    <property type="entry name" value="TRANSCRIPTIONAL REGULATORY PROTEIN HPTR"/>
    <property type="match status" value="1"/>
</dbReference>
<dbReference type="Pfam" id="PF00072">
    <property type="entry name" value="Response_reg"/>
    <property type="match status" value="1"/>
</dbReference>
<evidence type="ECO:0000256" key="2">
    <source>
        <dbReference type="ARBA" id="ARBA00022490"/>
    </source>
</evidence>
<dbReference type="SMART" id="SM00448">
    <property type="entry name" value="REC"/>
    <property type="match status" value="1"/>
</dbReference>
<keyword evidence="2" id="KW-0963">Cytoplasm</keyword>
<accession>A0ABQ1Z3H7</accession>
<evidence type="ECO:0000256" key="4">
    <source>
        <dbReference type="ARBA" id="ARBA00023012"/>
    </source>
</evidence>
<dbReference type="Gene3D" id="3.40.50.2300">
    <property type="match status" value="1"/>
</dbReference>
<organism evidence="11 12">
    <name type="scientific">Paenibacillus silvae</name>
    <dbReference type="NCBI Taxonomy" id="1325358"/>
    <lineage>
        <taxon>Bacteria</taxon>
        <taxon>Bacillati</taxon>
        <taxon>Bacillota</taxon>
        <taxon>Bacilli</taxon>
        <taxon>Bacillales</taxon>
        <taxon>Paenibacillaceae</taxon>
        <taxon>Paenibacillus</taxon>
    </lineage>
</organism>
<keyword evidence="5" id="KW-0805">Transcription regulation</keyword>
<dbReference type="SUPFAM" id="SSF52172">
    <property type="entry name" value="CheY-like"/>
    <property type="match status" value="1"/>
</dbReference>
<dbReference type="InterPro" id="IPR009057">
    <property type="entry name" value="Homeodomain-like_sf"/>
</dbReference>
<dbReference type="Proteomes" id="UP000652153">
    <property type="component" value="Unassembled WGS sequence"/>
</dbReference>
<feature type="domain" description="Response regulatory" evidence="10">
    <location>
        <begin position="8"/>
        <end position="126"/>
    </location>
</feature>
<reference evidence="12" key="1">
    <citation type="journal article" date="2019" name="Int. J. Syst. Evol. Microbiol.">
        <title>The Global Catalogue of Microorganisms (GCM) 10K type strain sequencing project: providing services to taxonomists for standard genome sequencing and annotation.</title>
        <authorList>
            <consortium name="The Broad Institute Genomics Platform"/>
            <consortium name="The Broad Institute Genome Sequencing Center for Infectious Disease"/>
            <person name="Wu L."/>
            <person name="Ma J."/>
        </authorList>
    </citation>
    <scope>NUCLEOTIDE SEQUENCE [LARGE SCALE GENOMIC DNA]</scope>
    <source>
        <strain evidence="12">CGMCC 1.12770</strain>
    </source>
</reference>
<feature type="modified residue" description="4-aspartylphosphate" evidence="8">
    <location>
        <position position="60"/>
    </location>
</feature>
<dbReference type="SMART" id="SM00342">
    <property type="entry name" value="HTH_ARAC"/>
    <property type="match status" value="1"/>
</dbReference>
<dbReference type="PANTHER" id="PTHR42713">
    <property type="entry name" value="HISTIDINE KINASE-RELATED"/>
    <property type="match status" value="1"/>
</dbReference>
<evidence type="ECO:0000313" key="12">
    <source>
        <dbReference type="Proteomes" id="UP000652153"/>
    </source>
</evidence>
<keyword evidence="3 8" id="KW-0597">Phosphoprotein</keyword>
<proteinExistence type="predicted"/>
<evidence type="ECO:0000256" key="8">
    <source>
        <dbReference type="PROSITE-ProRule" id="PRU00169"/>
    </source>
</evidence>
<dbReference type="InterPro" id="IPR018060">
    <property type="entry name" value="HTH_AraC"/>
</dbReference>
<dbReference type="EMBL" id="BMFU01000001">
    <property type="protein sequence ID" value="GGH47492.1"/>
    <property type="molecule type" value="Genomic_DNA"/>
</dbReference>
<dbReference type="Pfam" id="PF12833">
    <property type="entry name" value="HTH_18"/>
    <property type="match status" value="1"/>
</dbReference>
<evidence type="ECO:0000256" key="6">
    <source>
        <dbReference type="ARBA" id="ARBA00023125"/>
    </source>
</evidence>
<keyword evidence="12" id="KW-1185">Reference proteome</keyword>
<dbReference type="PROSITE" id="PS01124">
    <property type="entry name" value="HTH_ARAC_FAMILY_2"/>
    <property type="match status" value="1"/>
</dbReference>
<protein>
    <recommendedName>
        <fullName evidence="13">DNA-binding response regulator</fullName>
    </recommendedName>
</protein>
<keyword evidence="6" id="KW-0238">DNA-binding</keyword>